<comment type="subcellular location">
    <subcellularLocation>
        <location evidence="4">Mitochondrion</location>
    </subcellularLocation>
</comment>
<dbReference type="HAMAP" id="MF_00050">
    <property type="entry name" value="EF_Ts"/>
    <property type="match status" value="1"/>
</dbReference>
<feature type="domain" description="Translation elongation factor EFTs/EF1B dimerisation" evidence="5">
    <location>
        <begin position="72"/>
        <end position="240"/>
    </location>
</feature>
<keyword evidence="4" id="KW-0496">Mitochondrion</keyword>
<evidence type="ECO:0000256" key="3">
    <source>
        <dbReference type="ARBA" id="ARBA00022917"/>
    </source>
</evidence>
<proteinExistence type="inferred from homology"/>
<organism evidence="6 7">
    <name type="scientific">Biomphalaria glabrata</name>
    <name type="common">Bloodfluke planorb</name>
    <name type="synonym">Freshwater snail</name>
    <dbReference type="NCBI Taxonomy" id="6526"/>
    <lineage>
        <taxon>Eukaryota</taxon>
        <taxon>Metazoa</taxon>
        <taxon>Spiralia</taxon>
        <taxon>Lophotrochozoa</taxon>
        <taxon>Mollusca</taxon>
        <taxon>Gastropoda</taxon>
        <taxon>Heterobranchia</taxon>
        <taxon>Euthyneura</taxon>
        <taxon>Panpulmonata</taxon>
        <taxon>Hygrophila</taxon>
        <taxon>Lymnaeoidea</taxon>
        <taxon>Planorbidae</taxon>
        <taxon>Biomphalaria</taxon>
    </lineage>
</organism>
<dbReference type="VEuPathDB" id="VectorBase:BGLB026740"/>
<dbReference type="GO" id="GO:0005739">
    <property type="term" value="C:mitochondrion"/>
    <property type="evidence" value="ECO:0007669"/>
    <property type="project" value="UniProtKB-SubCell"/>
</dbReference>
<dbReference type="Gene3D" id="3.30.479.20">
    <property type="entry name" value="Elongation factor Ts, dimerisation domain"/>
    <property type="match status" value="1"/>
</dbReference>
<gene>
    <name evidence="6" type="primary">106075466</name>
</gene>
<keyword evidence="3 4" id="KW-0648">Protein biosynthesis</keyword>
<evidence type="ECO:0000313" key="6">
    <source>
        <dbReference type="EnsemblMetazoa" id="BGLB026740-PA"/>
    </source>
</evidence>
<evidence type="ECO:0000256" key="2">
    <source>
        <dbReference type="ARBA" id="ARBA00022768"/>
    </source>
</evidence>
<comment type="function">
    <text evidence="4">Associates with the EF-Tu.GDP complex and induces the exchange of GDP to GTP. It remains bound to the aminoacyl-tRNA.EF-Tu.GTP complex up to the GTP hydrolysis stage on the ribosome.</text>
</comment>
<dbReference type="InterPro" id="IPR018101">
    <property type="entry name" value="Transl_elong_Ts_CS"/>
</dbReference>
<sequence length="271" mass="29132">MTGITAKDIQNLRQMTGAGMSDCKSALSEAGGDFEKAKEILRIKGLNKVSSKGARDSSEGLVSICYKSKSQAAIVYVSSETDFVAKNDKFQNLVSNIAHFACENFGKTKDELLNTKYKNLNSLSDAISDIIASMGENIELKKVEYLSVDNGVIFSYIHNMVMENTGRIASLVAIYVDDGRSDGLEEIGKQIAMHVAAVSPIALTINEVSGEQIEREKSIAREQAVATGKPSNIIDKIIDGVQVCVVVGGGNILRGASLAESGFMRTTADYM</sequence>
<dbReference type="Proteomes" id="UP000076420">
    <property type="component" value="Unassembled WGS sequence"/>
</dbReference>
<keyword evidence="2 4" id="KW-0251">Elongation factor</keyword>
<name>A0A2C9L490_BIOGL</name>
<dbReference type="STRING" id="6526.A0A2C9L490"/>
<dbReference type="InterPro" id="IPR036402">
    <property type="entry name" value="EF-Ts_dimer_sf"/>
</dbReference>
<dbReference type="PROSITE" id="PS01126">
    <property type="entry name" value="EF_TS_1"/>
    <property type="match status" value="1"/>
</dbReference>
<dbReference type="SUPFAM" id="SSF46934">
    <property type="entry name" value="UBA-like"/>
    <property type="match status" value="1"/>
</dbReference>
<dbReference type="Gene3D" id="1.10.286.20">
    <property type="match status" value="1"/>
</dbReference>
<dbReference type="KEGG" id="bgt:106075466"/>
<dbReference type="FunFam" id="1.10.8.10:FF:000001">
    <property type="entry name" value="Elongation factor Ts"/>
    <property type="match status" value="1"/>
</dbReference>
<protein>
    <recommendedName>
        <fullName evidence="4">Elongation factor Ts, mitochondrial</fullName>
        <shortName evidence="4">EF-Ts</shortName>
        <shortName evidence="4">EF-TsMt</shortName>
    </recommendedName>
</protein>
<reference evidence="6" key="1">
    <citation type="submission" date="2020-05" db="UniProtKB">
        <authorList>
            <consortium name="EnsemblMetazoa"/>
        </authorList>
    </citation>
    <scope>IDENTIFICATION</scope>
    <source>
        <strain evidence="6">BB02</strain>
    </source>
</reference>
<dbReference type="AlphaFoldDB" id="A0A2C9L490"/>
<dbReference type="InterPro" id="IPR014039">
    <property type="entry name" value="Transl_elong_EFTs/EF1B_dimer"/>
</dbReference>
<dbReference type="PANTHER" id="PTHR11741">
    <property type="entry name" value="ELONGATION FACTOR TS"/>
    <property type="match status" value="1"/>
</dbReference>
<dbReference type="Gene3D" id="1.10.8.10">
    <property type="entry name" value="DNA helicase RuvA subunit, C-terminal domain"/>
    <property type="match status" value="1"/>
</dbReference>
<dbReference type="SUPFAM" id="SSF54713">
    <property type="entry name" value="Elongation factor Ts (EF-Ts), dimerisation domain"/>
    <property type="match status" value="2"/>
</dbReference>
<dbReference type="NCBIfam" id="TIGR00116">
    <property type="entry name" value="tsf"/>
    <property type="match status" value="1"/>
</dbReference>
<evidence type="ECO:0000256" key="4">
    <source>
        <dbReference type="HAMAP-Rule" id="MF_03135"/>
    </source>
</evidence>
<dbReference type="InterPro" id="IPR009060">
    <property type="entry name" value="UBA-like_sf"/>
</dbReference>
<dbReference type="InterPro" id="IPR001816">
    <property type="entry name" value="Transl_elong_EFTs/EF1B"/>
</dbReference>
<dbReference type="PANTHER" id="PTHR11741:SF0">
    <property type="entry name" value="ELONGATION FACTOR TS, MITOCHONDRIAL"/>
    <property type="match status" value="1"/>
</dbReference>
<dbReference type="Pfam" id="PF00889">
    <property type="entry name" value="EF_TS"/>
    <property type="match status" value="1"/>
</dbReference>
<evidence type="ECO:0000256" key="1">
    <source>
        <dbReference type="ARBA" id="ARBA00005532"/>
    </source>
</evidence>
<dbReference type="EnsemblMetazoa" id="BGLB026740-RA">
    <property type="protein sequence ID" value="BGLB026740-PA"/>
    <property type="gene ID" value="BGLB026740"/>
</dbReference>
<dbReference type="GO" id="GO:0003746">
    <property type="term" value="F:translation elongation factor activity"/>
    <property type="evidence" value="ECO:0007669"/>
    <property type="project" value="UniProtKB-UniRule"/>
</dbReference>
<accession>A0A2C9L490</accession>
<evidence type="ECO:0000313" key="7">
    <source>
        <dbReference type="Proteomes" id="UP000076420"/>
    </source>
</evidence>
<evidence type="ECO:0000259" key="5">
    <source>
        <dbReference type="Pfam" id="PF00889"/>
    </source>
</evidence>
<dbReference type="CDD" id="cd14275">
    <property type="entry name" value="UBA_EF-Ts"/>
    <property type="match status" value="1"/>
</dbReference>
<comment type="similarity">
    <text evidence="1 4">Belongs to the EF-Ts family.</text>
</comment>